<accession>A0A840SLW4</accession>
<protein>
    <recommendedName>
        <fullName evidence="3">DUF1217 domain-containing protein</fullName>
    </recommendedName>
</protein>
<sequence>MSFTPVIPLSGIAGWRFLQRTEAAQKAAFDKSPEVRKDVAYFAEKIGKITSAADLVADRRLLKVALGAYGLGDKIDAKAFIRKALEEGTEDKAAFANRLSDTTYAKMALAFGFGNATGARTADPGFAAKITEAYKTNAFQAAVGKASDTMRLAMNFRDQIGDLAAGDGKSWFSVLASKPLREVFQGAYGLPAAFVNIDIDKQRDMLAARTGQLFGKDALSAFQDPQAVEKVLRQFLATAQIREGAAPGSRGTGALALLQGGSSAGLLNLLNSTR</sequence>
<organism evidence="1 2">
    <name type="scientific">Amaricoccus macauensis</name>
    <dbReference type="NCBI Taxonomy" id="57001"/>
    <lineage>
        <taxon>Bacteria</taxon>
        <taxon>Pseudomonadati</taxon>
        <taxon>Pseudomonadota</taxon>
        <taxon>Alphaproteobacteria</taxon>
        <taxon>Rhodobacterales</taxon>
        <taxon>Paracoccaceae</taxon>
        <taxon>Amaricoccus</taxon>
    </lineage>
</organism>
<dbReference type="EMBL" id="JACHFM010000001">
    <property type="protein sequence ID" value="MBB5221218.1"/>
    <property type="molecule type" value="Genomic_DNA"/>
</dbReference>
<comment type="caution">
    <text evidence="1">The sequence shown here is derived from an EMBL/GenBank/DDBJ whole genome shotgun (WGS) entry which is preliminary data.</text>
</comment>
<dbReference type="Pfam" id="PF06748">
    <property type="entry name" value="DUF1217"/>
    <property type="match status" value="1"/>
</dbReference>
<keyword evidence="2" id="KW-1185">Reference proteome</keyword>
<dbReference type="AlphaFoldDB" id="A0A840SLW4"/>
<proteinExistence type="predicted"/>
<dbReference type="RefSeq" id="WP_184147611.1">
    <property type="nucleotide sequence ID" value="NZ_JACHFM010000001.1"/>
</dbReference>
<evidence type="ECO:0008006" key="3">
    <source>
        <dbReference type="Google" id="ProtNLM"/>
    </source>
</evidence>
<dbReference type="Gene3D" id="1.10.3700.10">
    <property type="entry name" value="AGR C 984p-like"/>
    <property type="match status" value="1"/>
</dbReference>
<gene>
    <name evidence="1" type="ORF">HNP73_001139</name>
</gene>
<evidence type="ECO:0000313" key="1">
    <source>
        <dbReference type="EMBL" id="MBB5221218.1"/>
    </source>
</evidence>
<reference evidence="1 2" key="1">
    <citation type="submission" date="2020-08" db="EMBL/GenBank/DDBJ databases">
        <title>Genomic Encyclopedia of Type Strains, Phase IV (KMG-IV): sequencing the most valuable type-strain genomes for metagenomic binning, comparative biology and taxonomic classification.</title>
        <authorList>
            <person name="Goeker M."/>
        </authorList>
    </citation>
    <scope>NUCLEOTIDE SEQUENCE [LARGE SCALE GENOMIC DNA]</scope>
    <source>
        <strain evidence="1 2">DSM 101730</strain>
    </source>
</reference>
<dbReference type="Proteomes" id="UP000549457">
    <property type="component" value="Unassembled WGS sequence"/>
</dbReference>
<evidence type="ECO:0000313" key="2">
    <source>
        <dbReference type="Proteomes" id="UP000549457"/>
    </source>
</evidence>
<dbReference type="InterPro" id="IPR010626">
    <property type="entry name" value="DUF1217"/>
</dbReference>
<dbReference type="InterPro" id="IPR023157">
    <property type="entry name" value="AGR-C-984p-like_sf"/>
</dbReference>
<dbReference type="SUPFAM" id="SSF158837">
    <property type="entry name" value="AGR C 984p-like"/>
    <property type="match status" value="1"/>
</dbReference>
<name>A0A840SLW4_9RHOB</name>